<dbReference type="PANTHER" id="PTHR46148">
    <property type="entry name" value="CHROMO DOMAIN-CONTAINING PROTEIN"/>
    <property type="match status" value="1"/>
</dbReference>
<name>A0A6V7PVX1_ANACO</name>
<gene>
    <name evidence="2" type="ORF">CB5_LOCUS18213</name>
</gene>
<protein>
    <recommendedName>
        <fullName evidence="3">Chromo domain-containing protein</fullName>
    </recommendedName>
</protein>
<evidence type="ECO:0000256" key="1">
    <source>
        <dbReference type="SAM" id="MobiDB-lite"/>
    </source>
</evidence>
<feature type="region of interest" description="Disordered" evidence="1">
    <location>
        <begin position="50"/>
        <end position="89"/>
    </location>
</feature>
<reference evidence="2" key="1">
    <citation type="submission" date="2020-07" db="EMBL/GenBank/DDBJ databases">
        <authorList>
            <person name="Lin J."/>
        </authorList>
    </citation>
    <scope>NUCLEOTIDE SEQUENCE</scope>
</reference>
<evidence type="ECO:0008006" key="3">
    <source>
        <dbReference type="Google" id="ProtNLM"/>
    </source>
</evidence>
<accession>A0A6V7PVX1</accession>
<sequence>MAEFAYNNGYQACIGMAPFETLYGRKCRSPIHWSDVGECAGFGPRCLARGGRETSPRSPEIAHSQSRQMSYAKKRRRLGVRGGRPRPLEGVAHKGREAIRSAGEAKSPVHWAVRGVGADWHSSLSARVAVEAMDVHNVFHVSNLRTYIHDPEHALLYEPPELQEDMSYEEFLVMIIAREVRKLWNREIPYVKIRWSNHDDLEATWELENLMKKHYPHLFEELVRYGLSLV</sequence>
<dbReference type="EMBL" id="LR862152">
    <property type="protein sequence ID" value="CAD1835002.1"/>
    <property type="molecule type" value="Genomic_DNA"/>
</dbReference>
<organism evidence="2">
    <name type="scientific">Ananas comosus var. bracteatus</name>
    <name type="common">red pineapple</name>
    <dbReference type="NCBI Taxonomy" id="296719"/>
    <lineage>
        <taxon>Eukaryota</taxon>
        <taxon>Viridiplantae</taxon>
        <taxon>Streptophyta</taxon>
        <taxon>Embryophyta</taxon>
        <taxon>Tracheophyta</taxon>
        <taxon>Spermatophyta</taxon>
        <taxon>Magnoliopsida</taxon>
        <taxon>Liliopsida</taxon>
        <taxon>Poales</taxon>
        <taxon>Bromeliaceae</taxon>
        <taxon>Bromelioideae</taxon>
        <taxon>Ananas</taxon>
    </lineage>
</organism>
<dbReference type="InterPro" id="IPR016197">
    <property type="entry name" value="Chromo-like_dom_sf"/>
</dbReference>
<dbReference type="SUPFAM" id="SSF54160">
    <property type="entry name" value="Chromo domain-like"/>
    <property type="match status" value="1"/>
</dbReference>
<evidence type="ECO:0000313" key="2">
    <source>
        <dbReference type="EMBL" id="CAD1835002.1"/>
    </source>
</evidence>
<dbReference type="PANTHER" id="PTHR46148:SF60">
    <property type="entry name" value="CHROMO DOMAIN-CONTAINING PROTEIN"/>
    <property type="match status" value="1"/>
</dbReference>
<proteinExistence type="predicted"/>
<dbReference type="AlphaFoldDB" id="A0A6V7PVX1"/>